<protein>
    <recommendedName>
        <fullName evidence="4">Murein L,D-transpeptidase catalytic domain family protein</fullName>
    </recommendedName>
</protein>
<keyword evidence="3" id="KW-1185">Reference proteome</keyword>
<dbReference type="EMBL" id="QEAS01000021">
    <property type="protein sequence ID" value="PWG78739.1"/>
    <property type="molecule type" value="Genomic_DNA"/>
</dbReference>
<dbReference type="PANTHER" id="PTHR38477:SF1">
    <property type="entry name" value="MUREIN L,D-TRANSPEPTIDASE CATALYTIC DOMAIN FAMILY PROTEIN"/>
    <property type="match status" value="1"/>
</dbReference>
<accession>A0A2U2PC91</accession>
<evidence type="ECO:0000313" key="2">
    <source>
        <dbReference type="EMBL" id="PWG78739.1"/>
    </source>
</evidence>
<sequence>MKRIWRGTAFAVLALSTTVLSWSLKGDSTSVSAGNFSKDTISATEPVAPVKTISAAQAYVNYVNDIYTSADLKSADLDFNVFRKAMTGYLNFRTAGMVSAARQIISIVDFNKASTSKRLWIIDLENRKLLFNTLVAHGQGSGDNIATSFSNTAESHQSSIGFYITSNTYQGKHGLSLKLNGMDKNYNANAFNRAIVVHGAEYVSQSFINQHGRLGRSYGCPAVPVELTPAIIDAIKGKTTLFINGPETVKYASGYLNEESAASQFGQGELLAGS</sequence>
<dbReference type="Pfam" id="PF13645">
    <property type="entry name" value="YkuD_2"/>
    <property type="match status" value="1"/>
</dbReference>
<feature type="chain" id="PRO_5015488633" description="Murein L,D-transpeptidase catalytic domain family protein" evidence="1">
    <location>
        <begin position="22"/>
        <end position="274"/>
    </location>
</feature>
<organism evidence="2 3">
    <name type="scientific">Pararcticibacter amylolyticus</name>
    <dbReference type="NCBI Taxonomy" id="2173175"/>
    <lineage>
        <taxon>Bacteria</taxon>
        <taxon>Pseudomonadati</taxon>
        <taxon>Bacteroidota</taxon>
        <taxon>Sphingobacteriia</taxon>
        <taxon>Sphingobacteriales</taxon>
        <taxon>Sphingobacteriaceae</taxon>
        <taxon>Pararcticibacter</taxon>
    </lineage>
</organism>
<feature type="signal peptide" evidence="1">
    <location>
        <begin position="1"/>
        <end position="21"/>
    </location>
</feature>
<proteinExistence type="predicted"/>
<reference evidence="2 3" key="1">
    <citation type="submission" date="2018-04" db="EMBL/GenBank/DDBJ databases">
        <title>Pedobacter chongqingensis sp. nov., isolated from a rottenly hemp rope.</title>
        <authorList>
            <person name="Cai Y."/>
        </authorList>
    </citation>
    <scope>NUCLEOTIDE SEQUENCE [LARGE SCALE GENOMIC DNA]</scope>
    <source>
        <strain evidence="2 3">FJ4-8</strain>
    </source>
</reference>
<dbReference type="AlphaFoldDB" id="A0A2U2PC91"/>
<evidence type="ECO:0000313" key="3">
    <source>
        <dbReference type="Proteomes" id="UP000245647"/>
    </source>
</evidence>
<dbReference type="PANTHER" id="PTHR38477">
    <property type="entry name" value="HYPOTHETICAL EXPORTED PROTEIN"/>
    <property type="match status" value="1"/>
</dbReference>
<dbReference type="OrthoDB" id="9815195at2"/>
<gene>
    <name evidence="2" type="ORF">DDR33_20835</name>
</gene>
<dbReference type="InterPro" id="IPR032676">
    <property type="entry name" value="YkuD_2"/>
</dbReference>
<keyword evidence="1" id="KW-0732">Signal</keyword>
<evidence type="ECO:0008006" key="4">
    <source>
        <dbReference type="Google" id="ProtNLM"/>
    </source>
</evidence>
<dbReference type="Proteomes" id="UP000245647">
    <property type="component" value="Unassembled WGS sequence"/>
</dbReference>
<name>A0A2U2PC91_9SPHI</name>
<comment type="caution">
    <text evidence="2">The sequence shown here is derived from an EMBL/GenBank/DDBJ whole genome shotgun (WGS) entry which is preliminary data.</text>
</comment>
<evidence type="ECO:0000256" key="1">
    <source>
        <dbReference type="SAM" id="SignalP"/>
    </source>
</evidence>